<evidence type="ECO:0000313" key="2">
    <source>
        <dbReference type="Proteomes" id="UP000308092"/>
    </source>
</evidence>
<reference evidence="1 2" key="1">
    <citation type="submission" date="2019-03" db="EMBL/GenBank/DDBJ databases">
        <title>The genome sequence of a newly discovered highly antifungal drug resistant Aspergillus species, Aspergillus tanneri NIH 1004.</title>
        <authorList>
            <person name="Mounaud S."/>
            <person name="Singh I."/>
            <person name="Joardar V."/>
            <person name="Pakala S."/>
            <person name="Pakala S."/>
            <person name="Venepally P."/>
            <person name="Hoover J."/>
            <person name="Nierman W."/>
            <person name="Chung J."/>
            <person name="Losada L."/>
        </authorList>
    </citation>
    <scope>NUCLEOTIDE SEQUENCE [LARGE SCALE GENOMIC DNA]</scope>
    <source>
        <strain evidence="1 2">NIH1004</strain>
    </source>
</reference>
<comment type="caution">
    <text evidence="1">The sequence shown here is derived from an EMBL/GenBank/DDBJ whole genome shotgun (WGS) entry which is preliminary data.</text>
</comment>
<dbReference type="Proteomes" id="UP000308092">
    <property type="component" value="Unassembled WGS sequence"/>
</dbReference>
<protein>
    <submittedName>
        <fullName evidence="1">Uncharacterized protein</fullName>
    </submittedName>
</protein>
<accession>A0A4S3JLV5</accession>
<name>A0A4S3JLV5_9EURO</name>
<dbReference type="EMBL" id="SOSA01000112">
    <property type="protein sequence ID" value="THC96463.1"/>
    <property type="molecule type" value="Genomic_DNA"/>
</dbReference>
<dbReference type="STRING" id="1220188.A0A4S3JLV5"/>
<dbReference type="VEuPathDB" id="FungiDB:EYZ11_004054"/>
<organism evidence="1 2">
    <name type="scientific">Aspergillus tanneri</name>
    <dbReference type="NCBI Taxonomy" id="1220188"/>
    <lineage>
        <taxon>Eukaryota</taxon>
        <taxon>Fungi</taxon>
        <taxon>Dikarya</taxon>
        <taxon>Ascomycota</taxon>
        <taxon>Pezizomycotina</taxon>
        <taxon>Eurotiomycetes</taxon>
        <taxon>Eurotiomycetidae</taxon>
        <taxon>Eurotiales</taxon>
        <taxon>Aspergillaceae</taxon>
        <taxon>Aspergillus</taxon>
        <taxon>Aspergillus subgen. Circumdati</taxon>
    </lineage>
</organism>
<dbReference type="AlphaFoldDB" id="A0A4S3JLV5"/>
<evidence type="ECO:0000313" key="1">
    <source>
        <dbReference type="EMBL" id="THC96463.1"/>
    </source>
</evidence>
<keyword evidence="2" id="KW-1185">Reference proteome</keyword>
<sequence>MDTFECNANPGRVIGSGTLQKLPDEVVRLDIKAPLVLSTPRLVG</sequence>
<proteinExistence type="predicted"/>
<gene>
    <name evidence="1" type="ORF">EYZ11_004054</name>
</gene>